<protein>
    <submittedName>
        <fullName evidence="1">Uncharacterized protein</fullName>
    </submittedName>
</protein>
<reference evidence="1" key="2">
    <citation type="journal article" date="2015" name="Fish Shellfish Immunol.">
        <title>Early steps in the European eel (Anguilla anguilla)-Vibrio vulnificus interaction in the gills: Role of the RtxA13 toxin.</title>
        <authorList>
            <person name="Callol A."/>
            <person name="Pajuelo D."/>
            <person name="Ebbesson L."/>
            <person name="Teles M."/>
            <person name="MacKenzie S."/>
            <person name="Amaro C."/>
        </authorList>
    </citation>
    <scope>NUCLEOTIDE SEQUENCE</scope>
</reference>
<organism evidence="1">
    <name type="scientific">Anguilla anguilla</name>
    <name type="common">European freshwater eel</name>
    <name type="synonym">Muraena anguilla</name>
    <dbReference type="NCBI Taxonomy" id="7936"/>
    <lineage>
        <taxon>Eukaryota</taxon>
        <taxon>Metazoa</taxon>
        <taxon>Chordata</taxon>
        <taxon>Craniata</taxon>
        <taxon>Vertebrata</taxon>
        <taxon>Euteleostomi</taxon>
        <taxon>Actinopterygii</taxon>
        <taxon>Neopterygii</taxon>
        <taxon>Teleostei</taxon>
        <taxon>Anguilliformes</taxon>
        <taxon>Anguillidae</taxon>
        <taxon>Anguilla</taxon>
    </lineage>
</organism>
<dbReference type="AlphaFoldDB" id="A0A0E9TIW1"/>
<dbReference type="EMBL" id="GBXM01055195">
    <property type="protein sequence ID" value="JAH53382.1"/>
    <property type="molecule type" value="Transcribed_RNA"/>
</dbReference>
<proteinExistence type="predicted"/>
<sequence length="61" mass="7191">MYAGPHINLNWNSQNFSQAVYFLMRTVCTHTGPFWIRQGTPALIHEKHLIKKINTKFWNCS</sequence>
<name>A0A0E9TIW1_ANGAN</name>
<accession>A0A0E9TIW1</accession>
<reference evidence="1" key="1">
    <citation type="submission" date="2014-11" db="EMBL/GenBank/DDBJ databases">
        <authorList>
            <person name="Amaro Gonzalez C."/>
        </authorList>
    </citation>
    <scope>NUCLEOTIDE SEQUENCE</scope>
</reference>
<evidence type="ECO:0000313" key="1">
    <source>
        <dbReference type="EMBL" id="JAH53382.1"/>
    </source>
</evidence>